<keyword evidence="2" id="KW-1185">Reference proteome</keyword>
<name>A0A4C1YH20_EUMVA</name>
<proteinExistence type="predicted"/>
<reference evidence="1 2" key="1">
    <citation type="journal article" date="2019" name="Commun. Biol.">
        <title>The bagworm genome reveals a unique fibroin gene that provides high tensile strength.</title>
        <authorList>
            <person name="Kono N."/>
            <person name="Nakamura H."/>
            <person name="Ohtoshi R."/>
            <person name="Tomita M."/>
            <person name="Numata K."/>
            <person name="Arakawa K."/>
        </authorList>
    </citation>
    <scope>NUCLEOTIDE SEQUENCE [LARGE SCALE GENOMIC DNA]</scope>
</reference>
<comment type="caution">
    <text evidence="1">The sequence shown here is derived from an EMBL/GenBank/DDBJ whole genome shotgun (WGS) entry which is preliminary data.</text>
</comment>
<accession>A0A4C1YH20</accession>
<organism evidence="1 2">
    <name type="scientific">Eumeta variegata</name>
    <name type="common">Bagworm moth</name>
    <name type="synonym">Eumeta japonica</name>
    <dbReference type="NCBI Taxonomy" id="151549"/>
    <lineage>
        <taxon>Eukaryota</taxon>
        <taxon>Metazoa</taxon>
        <taxon>Ecdysozoa</taxon>
        <taxon>Arthropoda</taxon>
        <taxon>Hexapoda</taxon>
        <taxon>Insecta</taxon>
        <taxon>Pterygota</taxon>
        <taxon>Neoptera</taxon>
        <taxon>Endopterygota</taxon>
        <taxon>Lepidoptera</taxon>
        <taxon>Glossata</taxon>
        <taxon>Ditrysia</taxon>
        <taxon>Tineoidea</taxon>
        <taxon>Psychidae</taxon>
        <taxon>Oiketicinae</taxon>
        <taxon>Eumeta</taxon>
    </lineage>
</organism>
<dbReference type="EMBL" id="BGZK01001246">
    <property type="protein sequence ID" value="GBP75368.1"/>
    <property type="molecule type" value="Genomic_DNA"/>
</dbReference>
<dbReference type="Proteomes" id="UP000299102">
    <property type="component" value="Unassembled WGS sequence"/>
</dbReference>
<sequence>MISLQINSEPVRVSCEGPGLLLNSKKKQELALSSDVNRYRIKSSRASPKPITRAELYKTILGGFRCSGHRSGRAPGARRRRRRIGLRGTYIKHGNGDFFLYKLCYENNGRRMLN</sequence>
<gene>
    <name evidence="1" type="ORF">EVAR_61593_1</name>
</gene>
<protein>
    <submittedName>
        <fullName evidence="1">Uncharacterized protein</fullName>
    </submittedName>
</protein>
<dbReference type="AlphaFoldDB" id="A0A4C1YH20"/>
<evidence type="ECO:0000313" key="2">
    <source>
        <dbReference type="Proteomes" id="UP000299102"/>
    </source>
</evidence>
<evidence type="ECO:0000313" key="1">
    <source>
        <dbReference type="EMBL" id="GBP75368.1"/>
    </source>
</evidence>